<keyword evidence="4" id="KW-1185">Reference proteome</keyword>
<dbReference type="EMBL" id="FOGF01000073">
    <property type="protein sequence ID" value="SER51998.1"/>
    <property type="molecule type" value="Genomic_DNA"/>
</dbReference>
<dbReference type="Pfam" id="PF18202">
    <property type="entry name" value="TQ"/>
    <property type="match status" value="5"/>
</dbReference>
<evidence type="ECO:0000259" key="2">
    <source>
        <dbReference type="Pfam" id="PF18202"/>
    </source>
</evidence>
<dbReference type="RefSeq" id="WP_177159605.1">
    <property type="nucleotide sequence ID" value="NZ_FOGF01000073.1"/>
</dbReference>
<feature type="domain" description="T-Q ester bond containing" evidence="2">
    <location>
        <begin position="230"/>
        <end position="343"/>
    </location>
</feature>
<dbReference type="InterPro" id="IPR041100">
    <property type="entry name" value="TQ"/>
</dbReference>
<dbReference type="Proteomes" id="UP000198556">
    <property type="component" value="Unassembled WGS sequence"/>
</dbReference>
<accession>A0A1H9PV62</accession>
<feature type="domain" description="T-Q ester bond containing" evidence="2">
    <location>
        <begin position="462"/>
        <end position="575"/>
    </location>
</feature>
<organism evidence="3 4">
    <name type="scientific">Granulicatella balaenopterae</name>
    <dbReference type="NCBI Taxonomy" id="137733"/>
    <lineage>
        <taxon>Bacteria</taxon>
        <taxon>Bacillati</taxon>
        <taxon>Bacillota</taxon>
        <taxon>Bacilli</taxon>
        <taxon>Lactobacillales</taxon>
        <taxon>Carnobacteriaceae</taxon>
        <taxon>Granulicatella</taxon>
    </lineage>
</organism>
<evidence type="ECO:0000313" key="3">
    <source>
        <dbReference type="EMBL" id="SER51998.1"/>
    </source>
</evidence>
<dbReference type="Gene3D" id="2.60.40.3930">
    <property type="match status" value="5"/>
</dbReference>
<feature type="non-terminal residue" evidence="3">
    <location>
        <position position="1"/>
    </location>
</feature>
<feature type="domain" description="T-Q ester bond containing" evidence="2">
    <location>
        <begin position="1"/>
        <end position="111"/>
    </location>
</feature>
<gene>
    <name evidence="3" type="ORF">SAMN05421767_1731</name>
</gene>
<dbReference type="STRING" id="137733.SAMN05421767_1731"/>
<dbReference type="NCBIfam" id="NF033903">
    <property type="entry name" value="VaFE_rpt"/>
    <property type="match status" value="5"/>
</dbReference>
<evidence type="ECO:0000256" key="1">
    <source>
        <dbReference type="SAM" id="Phobius"/>
    </source>
</evidence>
<reference evidence="3 4" key="1">
    <citation type="submission" date="2016-10" db="EMBL/GenBank/DDBJ databases">
        <authorList>
            <person name="de Groot N.N."/>
        </authorList>
    </citation>
    <scope>NUCLEOTIDE SEQUENCE [LARGE SCALE GENOMIC DNA]</scope>
    <source>
        <strain evidence="3 4">DSM 15827</strain>
    </source>
</reference>
<keyword evidence="1" id="KW-1133">Transmembrane helix</keyword>
<feature type="domain" description="T-Q ester bond containing" evidence="2">
    <location>
        <begin position="114"/>
        <end position="227"/>
    </location>
</feature>
<protein>
    <recommendedName>
        <fullName evidence="2">T-Q ester bond containing domain-containing protein</fullName>
    </recommendedName>
</protein>
<keyword evidence="1" id="KW-0472">Membrane</keyword>
<evidence type="ECO:0000313" key="4">
    <source>
        <dbReference type="Proteomes" id="UP000198556"/>
    </source>
</evidence>
<keyword evidence="1" id="KW-0812">Transmembrane</keyword>
<dbReference type="AlphaFoldDB" id="A0A1H9PV62"/>
<feature type="transmembrane region" description="Helical" evidence="1">
    <location>
        <begin position="589"/>
        <end position="607"/>
    </location>
</feature>
<feature type="domain" description="T-Q ester bond containing" evidence="2">
    <location>
        <begin position="346"/>
        <end position="459"/>
    </location>
</feature>
<name>A0A1H9PV62_9LACT</name>
<proteinExistence type="predicted"/>
<sequence>KTTLMEQGTNNKEIHAEKVTLVDTVAYKDLIIGQEYTINGQVVNKETQEVIATSSVTFVAEQKDGTINVVFEVDASKLAGKDIVAFESLSHNGVEIAVHNDLEDKDQTVTVTHPEVKTTLMEQGTNNKEIHAEKTTLVDVVAYKDLIIGQEYTVNGQVVNKETQEVIATSSVTFVTEQKDGTINVMFEVDASELAGKDIVAFESLSHNGVEIAVHNDLEDKDQTITVTHPEVKTTLMEQDTNNKEIHAEKTTLVDVVAYKDLIVGQEYTINGQVVNKETQEVIATSSVTFVAEQKDGTINVVFEVDASELAGKDIVAFESLSHNGVEIAVHNDLEDKDQTVKVTKPEVKTTLMEQGTNNKEIHAEKTTLVDVVAYKDLIVGQEYTINGQVVNKETQEVIATSSVTFVAEQRNGTINVVFEVDTSELAGKDIVAFESLSHNGVEIAVHNDLEDKDQTIKVTKPEVKTTLMEQGTNNKEIHAEKVTLVDTVAYKDLIIGQEYTINGQVVNKETQEVIATSSVTFVAEQKDGTVNVVFEVDASKLQGKDIVAFESLSHNGVEIAVHNDLEDKNQTVKVLQEELPQTSTKSSLAMVSVALLVMLVGITEFLRYKTNRK</sequence>